<evidence type="ECO:0000313" key="13">
    <source>
        <dbReference type="Proteomes" id="UP000634136"/>
    </source>
</evidence>
<proteinExistence type="inferred from homology"/>
<dbReference type="InterPro" id="IPR052070">
    <property type="entry name" value="ESCRT-I_UEV_domain"/>
</dbReference>
<evidence type="ECO:0000256" key="4">
    <source>
        <dbReference type="ARBA" id="ARBA00022753"/>
    </source>
</evidence>
<dbReference type="SUPFAM" id="SSF140111">
    <property type="entry name" value="Endosomal sorting complex assembly domain"/>
    <property type="match status" value="1"/>
</dbReference>
<organism evidence="12 13">
    <name type="scientific">Senna tora</name>
    <dbReference type="NCBI Taxonomy" id="362788"/>
    <lineage>
        <taxon>Eukaryota</taxon>
        <taxon>Viridiplantae</taxon>
        <taxon>Streptophyta</taxon>
        <taxon>Embryophyta</taxon>
        <taxon>Tracheophyta</taxon>
        <taxon>Spermatophyta</taxon>
        <taxon>Magnoliopsida</taxon>
        <taxon>eudicotyledons</taxon>
        <taxon>Gunneridae</taxon>
        <taxon>Pentapetalae</taxon>
        <taxon>rosids</taxon>
        <taxon>fabids</taxon>
        <taxon>Fabales</taxon>
        <taxon>Fabaceae</taxon>
        <taxon>Caesalpinioideae</taxon>
        <taxon>Cassia clade</taxon>
        <taxon>Senna</taxon>
    </lineage>
</organism>
<evidence type="ECO:0000259" key="10">
    <source>
        <dbReference type="PROSITE" id="PS51312"/>
    </source>
</evidence>
<sequence length="487" mass="54214">MVQPAAHSPNPQFAQQFLSSVLSQRGPSALPYTEDTKWLIRQHLVSLTTAFPSLEPKTASFTHNDGRSVNLLQADGTIPMTFQGVTYNIPVVIWLMESYPRHPPCVYVNPTRDMIIKRPHPHVNPSGLVAVPYLQNWIYPSSNLVELVRNLSGVFGRDPPLYSQRRAPPPPSPNPNSNFGVTSNSSAVASNSGSAAGYAHRPIPPRTYPPSPYGSSGAASRVQSPPNTEDPTEVYRRNAINKLVELVHNDVVGLRKTKEAEMEGLFNLQGVLRQREEQVNKGLKEMQGEKEALEQQLQMILMNTDVLEGWLRENQGKKLGNVENIDDAFDCVDVLSKQMLECTAADLAIEDTVYSLDKAVQTGAIPFDQYLRSVRALSREQFFYRATASKVRAAQLQAQVANMAARNMHYGRIIFVGYVKSVLLANVAEIVLVSGIVSIFSDAYLLIDCRFHPLCIMEFEKGLLDEQWGMAVDKSWHELVDFGQSHP</sequence>
<feature type="compositionally biased region" description="Low complexity" evidence="9">
    <location>
        <begin position="175"/>
        <end position="197"/>
    </location>
</feature>
<reference evidence="12" key="1">
    <citation type="submission" date="2020-09" db="EMBL/GenBank/DDBJ databases">
        <title>Genome-Enabled Discovery of Anthraquinone Biosynthesis in Senna tora.</title>
        <authorList>
            <person name="Kang S.-H."/>
            <person name="Pandey R.P."/>
            <person name="Lee C.-M."/>
            <person name="Sim J.-S."/>
            <person name="Jeong J.-T."/>
            <person name="Choi B.-S."/>
            <person name="Jung M."/>
            <person name="Ginzburg D."/>
            <person name="Zhao K."/>
            <person name="Won S.Y."/>
            <person name="Oh T.-J."/>
            <person name="Yu Y."/>
            <person name="Kim N.-H."/>
            <person name="Lee O.R."/>
            <person name="Lee T.-H."/>
            <person name="Bashyal P."/>
            <person name="Kim T.-S."/>
            <person name="Lee W.-H."/>
            <person name="Kawkins C."/>
            <person name="Kim C.-K."/>
            <person name="Kim J.S."/>
            <person name="Ahn B.O."/>
            <person name="Rhee S.Y."/>
            <person name="Sohng J.K."/>
        </authorList>
    </citation>
    <scope>NUCLEOTIDE SEQUENCE</scope>
    <source>
        <tissue evidence="12">Leaf</tissue>
    </source>
</reference>
<dbReference type="Pfam" id="PF09454">
    <property type="entry name" value="Vps23_core"/>
    <property type="match status" value="1"/>
</dbReference>
<dbReference type="Gene3D" id="6.10.140.820">
    <property type="match status" value="1"/>
</dbReference>
<dbReference type="PANTHER" id="PTHR23306">
    <property type="entry name" value="TUMOR SUSCEPTIBILITY GENE 101 PROTEIN-RELATED"/>
    <property type="match status" value="1"/>
</dbReference>
<dbReference type="CDD" id="cd11685">
    <property type="entry name" value="UEV_TSG101-like"/>
    <property type="match status" value="1"/>
</dbReference>
<evidence type="ECO:0000256" key="6">
    <source>
        <dbReference type="ARBA" id="ARBA00023054"/>
    </source>
</evidence>
<evidence type="ECO:0000256" key="5">
    <source>
        <dbReference type="ARBA" id="ARBA00022927"/>
    </source>
</evidence>
<dbReference type="OrthoDB" id="306304at2759"/>
<dbReference type="PANTHER" id="PTHR23306:SF3">
    <property type="entry name" value="TUMOR SUPPRESSOR PROTEIN 101"/>
    <property type="match status" value="1"/>
</dbReference>
<dbReference type="InterPro" id="IPR016135">
    <property type="entry name" value="UBQ-conjugating_enzyme/RWD"/>
</dbReference>
<dbReference type="PROSITE" id="PS51322">
    <property type="entry name" value="UEV"/>
    <property type="match status" value="1"/>
</dbReference>
<evidence type="ECO:0000313" key="12">
    <source>
        <dbReference type="EMBL" id="KAF7844973.1"/>
    </source>
</evidence>
<keyword evidence="5 7" id="KW-0653">Protein transport</keyword>
<feature type="region of interest" description="Disordered" evidence="9">
    <location>
        <begin position="159"/>
        <end position="233"/>
    </location>
</feature>
<dbReference type="GO" id="GO:0015031">
    <property type="term" value="P:protein transport"/>
    <property type="evidence" value="ECO:0007669"/>
    <property type="project" value="UniProtKB-UniRule"/>
</dbReference>
<evidence type="ECO:0000256" key="9">
    <source>
        <dbReference type="SAM" id="MobiDB-lite"/>
    </source>
</evidence>
<dbReference type="AlphaFoldDB" id="A0A834XGL1"/>
<dbReference type="Proteomes" id="UP000634136">
    <property type="component" value="Unassembled WGS sequence"/>
</dbReference>
<feature type="compositionally biased region" description="Pro residues" evidence="9">
    <location>
        <begin position="202"/>
        <end position="212"/>
    </location>
</feature>
<accession>A0A834XGL1</accession>
<dbReference type="SUPFAM" id="SSF54495">
    <property type="entry name" value="UBC-like"/>
    <property type="match status" value="1"/>
</dbReference>
<comment type="caution">
    <text evidence="12">The sequence shown here is derived from an EMBL/GenBank/DDBJ whole genome shotgun (WGS) entry which is preliminary data.</text>
</comment>
<dbReference type="InterPro" id="IPR037202">
    <property type="entry name" value="ESCRT_assembly_dom"/>
</dbReference>
<dbReference type="Pfam" id="PF05743">
    <property type="entry name" value="UEV"/>
    <property type="match status" value="1"/>
</dbReference>
<evidence type="ECO:0000256" key="1">
    <source>
        <dbReference type="ARBA" id="ARBA00004177"/>
    </source>
</evidence>
<dbReference type="InterPro" id="IPR017916">
    <property type="entry name" value="SB_dom"/>
</dbReference>
<keyword evidence="4" id="KW-0967">Endosome</keyword>
<feature type="domain" description="SB" evidence="10">
    <location>
        <begin position="333"/>
        <end position="401"/>
    </location>
</feature>
<dbReference type="GO" id="GO:0000813">
    <property type="term" value="C:ESCRT I complex"/>
    <property type="evidence" value="ECO:0007669"/>
    <property type="project" value="TreeGrafter"/>
</dbReference>
<dbReference type="EMBL" id="JAAIUW010000001">
    <property type="protein sequence ID" value="KAF7844973.1"/>
    <property type="molecule type" value="Genomic_DNA"/>
</dbReference>
<dbReference type="PROSITE" id="PS51312">
    <property type="entry name" value="SB"/>
    <property type="match status" value="1"/>
</dbReference>
<evidence type="ECO:0000256" key="7">
    <source>
        <dbReference type="PROSITE-ProRule" id="PRU00644"/>
    </source>
</evidence>
<dbReference type="GO" id="GO:0043130">
    <property type="term" value="F:ubiquitin binding"/>
    <property type="evidence" value="ECO:0007669"/>
    <property type="project" value="TreeGrafter"/>
</dbReference>
<comment type="similarity">
    <text evidence="2">Belongs to the ubiquitin-conjugating enzyme family. UEV subfamily.</text>
</comment>
<dbReference type="GO" id="GO:0008333">
    <property type="term" value="P:endosome to lysosome transport"/>
    <property type="evidence" value="ECO:0007669"/>
    <property type="project" value="TreeGrafter"/>
</dbReference>
<comment type="subcellular location">
    <subcellularLocation>
        <location evidence="1">Endosome</location>
    </subcellularLocation>
</comment>
<gene>
    <name evidence="12" type="ORF">G2W53_001878</name>
</gene>
<dbReference type="InterPro" id="IPR008883">
    <property type="entry name" value="UEV_N"/>
</dbReference>
<keyword evidence="13" id="KW-1185">Reference proteome</keyword>
<evidence type="ECO:0000256" key="8">
    <source>
        <dbReference type="SAM" id="Coils"/>
    </source>
</evidence>
<evidence type="ECO:0000256" key="2">
    <source>
        <dbReference type="ARBA" id="ARBA00009594"/>
    </source>
</evidence>
<dbReference type="Gene3D" id="3.10.110.10">
    <property type="entry name" value="Ubiquitin Conjugating Enzyme"/>
    <property type="match status" value="1"/>
</dbReference>
<evidence type="ECO:0000256" key="3">
    <source>
        <dbReference type="ARBA" id="ARBA00022448"/>
    </source>
</evidence>
<evidence type="ECO:0000259" key="11">
    <source>
        <dbReference type="PROSITE" id="PS51322"/>
    </source>
</evidence>
<feature type="coiled-coil region" evidence="8">
    <location>
        <begin position="276"/>
        <end position="303"/>
    </location>
</feature>
<keyword evidence="3 7" id="KW-0813">Transport</keyword>
<feature type="domain" description="UEV" evidence="11">
    <location>
        <begin position="21"/>
        <end position="165"/>
    </location>
</feature>
<keyword evidence="6 8" id="KW-0175">Coiled coil</keyword>
<protein>
    <submittedName>
        <fullName evidence="12">Protein ELC-like</fullName>
    </submittedName>
</protein>
<name>A0A834XGL1_9FABA</name>